<dbReference type="AlphaFoldDB" id="A0ABD1KIF6"/>
<keyword evidence="6 12" id="KW-0472">Membrane</keyword>
<dbReference type="InterPro" id="IPR000276">
    <property type="entry name" value="GPCR_Rhodpsn"/>
</dbReference>
<comment type="similarity">
    <text evidence="11">Belongs to the G-protein coupled receptor 1 family.</text>
</comment>
<feature type="transmembrane region" description="Helical" evidence="12">
    <location>
        <begin position="20"/>
        <end position="45"/>
    </location>
</feature>
<dbReference type="SMART" id="SM01381">
    <property type="entry name" value="7TM_GPCR_Srsx"/>
    <property type="match status" value="1"/>
</dbReference>
<dbReference type="PANTHER" id="PTHR24248">
    <property type="entry name" value="ADRENERGIC RECEPTOR-RELATED G-PROTEIN COUPLED RECEPTOR"/>
    <property type="match status" value="1"/>
</dbReference>
<sequence>MMNISNCPSVQEQKPFDARTLLIVGLLIALTLATALLNCTVILAICTTRKLHLPANYLICSLAVTDLLVATLVMPLSILYIATETWMLGYVVCEAWLSMDMTCCTCSILHLCAIAVDRHWSITSALEYTCRRTPQITAVMVTIVWTLSILISVPPLFWRINRCATQCTIEHDHVTYTIYSTFGAFYIPMALILILYCRIFVAAKTLYQRRSGATNICSNGENHEHYPTVQFSCVSQMSMPNPGKPVELVGNKDMDIPCPNALQRTLEDDKERSHLYSIRERRAAQTLGLILGAFVLCWLPFFVKELMAGFGILQPTQHVSNFLTWLGYANSLINPLLYTSFNEDFKQAFKKLLQCRRG</sequence>
<evidence type="ECO:0000256" key="4">
    <source>
        <dbReference type="ARBA" id="ARBA00022989"/>
    </source>
</evidence>
<dbReference type="InterPro" id="IPR017452">
    <property type="entry name" value="GPCR_Rhodpsn_7TM"/>
</dbReference>
<dbReference type="PRINTS" id="PR00237">
    <property type="entry name" value="GPCRRHODOPSN"/>
</dbReference>
<keyword evidence="4 12" id="KW-1133">Transmembrane helix</keyword>
<keyword evidence="5 11" id="KW-0297">G-protein coupled receptor</keyword>
<evidence type="ECO:0000256" key="9">
    <source>
        <dbReference type="ARBA" id="ARBA00023180"/>
    </source>
</evidence>
<evidence type="ECO:0000256" key="7">
    <source>
        <dbReference type="ARBA" id="ARBA00023157"/>
    </source>
</evidence>
<feature type="transmembrane region" description="Helical" evidence="12">
    <location>
        <begin position="136"/>
        <end position="158"/>
    </location>
</feature>
<gene>
    <name evidence="14" type="ORF">ACEWY4_005261</name>
</gene>
<feature type="transmembrane region" description="Helical" evidence="12">
    <location>
        <begin position="322"/>
        <end position="341"/>
    </location>
</feature>
<evidence type="ECO:0000256" key="11">
    <source>
        <dbReference type="RuleBase" id="RU000688"/>
    </source>
</evidence>
<evidence type="ECO:0000256" key="12">
    <source>
        <dbReference type="SAM" id="Phobius"/>
    </source>
</evidence>
<feature type="domain" description="G-protein coupled receptors family 1 profile" evidence="13">
    <location>
        <begin position="37"/>
        <end position="338"/>
    </location>
</feature>
<evidence type="ECO:0000313" key="15">
    <source>
        <dbReference type="Proteomes" id="UP001591681"/>
    </source>
</evidence>
<protein>
    <recommendedName>
        <fullName evidence="13">G-protein coupled receptors family 1 profile domain-containing protein</fullName>
    </recommendedName>
</protein>
<dbReference type="Gene3D" id="1.20.1070.10">
    <property type="entry name" value="Rhodopsin 7-helix transmembrane proteins"/>
    <property type="match status" value="1"/>
</dbReference>
<feature type="transmembrane region" description="Helical" evidence="12">
    <location>
        <begin position="283"/>
        <end position="302"/>
    </location>
</feature>
<evidence type="ECO:0000256" key="2">
    <source>
        <dbReference type="ARBA" id="ARBA00022475"/>
    </source>
</evidence>
<proteinExistence type="inferred from homology"/>
<evidence type="ECO:0000256" key="5">
    <source>
        <dbReference type="ARBA" id="ARBA00023040"/>
    </source>
</evidence>
<dbReference type="PROSITE" id="PS00237">
    <property type="entry name" value="G_PROTEIN_RECEP_F1_1"/>
    <property type="match status" value="1"/>
</dbReference>
<comment type="subcellular location">
    <subcellularLocation>
        <location evidence="1">Cell membrane</location>
        <topology evidence="1">Multi-pass membrane protein</topology>
    </subcellularLocation>
</comment>
<evidence type="ECO:0000259" key="13">
    <source>
        <dbReference type="PROSITE" id="PS50262"/>
    </source>
</evidence>
<dbReference type="Proteomes" id="UP001591681">
    <property type="component" value="Unassembled WGS sequence"/>
</dbReference>
<dbReference type="PROSITE" id="PS50262">
    <property type="entry name" value="G_PROTEIN_RECEP_F1_2"/>
    <property type="match status" value="1"/>
</dbReference>
<keyword evidence="7" id="KW-1015">Disulfide bond</keyword>
<dbReference type="EMBL" id="JBHFQA010000005">
    <property type="protein sequence ID" value="KAL2098781.1"/>
    <property type="molecule type" value="Genomic_DNA"/>
</dbReference>
<keyword evidence="2" id="KW-1003">Cell membrane</keyword>
<comment type="caution">
    <text evidence="14">The sequence shown here is derived from an EMBL/GenBank/DDBJ whole genome shotgun (WGS) entry which is preliminary data.</text>
</comment>
<name>A0ABD1KIF6_9TELE</name>
<keyword evidence="8 11" id="KW-0675">Receptor</keyword>
<feature type="transmembrane region" description="Helical" evidence="12">
    <location>
        <begin position="178"/>
        <end position="201"/>
    </location>
</feature>
<dbReference type="InterPro" id="IPR002231">
    <property type="entry name" value="5HT_rcpt"/>
</dbReference>
<accession>A0ABD1KIF6</accession>
<keyword evidence="15" id="KW-1185">Reference proteome</keyword>
<evidence type="ECO:0000256" key="3">
    <source>
        <dbReference type="ARBA" id="ARBA00022692"/>
    </source>
</evidence>
<keyword evidence="3 11" id="KW-0812">Transmembrane</keyword>
<feature type="transmembrane region" description="Helical" evidence="12">
    <location>
        <begin position="57"/>
        <end position="83"/>
    </location>
</feature>
<evidence type="ECO:0000256" key="10">
    <source>
        <dbReference type="ARBA" id="ARBA00023224"/>
    </source>
</evidence>
<keyword evidence="9" id="KW-0325">Glycoprotein</keyword>
<evidence type="ECO:0000256" key="1">
    <source>
        <dbReference type="ARBA" id="ARBA00004651"/>
    </source>
</evidence>
<dbReference type="GO" id="GO:0004930">
    <property type="term" value="F:G protein-coupled receptor activity"/>
    <property type="evidence" value="ECO:0007669"/>
    <property type="project" value="UniProtKB-KW"/>
</dbReference>
<dbReference type="Pfam" id="PF00001">
    <property type="entry name" value="7tm_1"/>
    <property type="match status" value="1"/>
</dbReference>
<evidence type="ECO:0000313" key="14">
    <source>
        <dbReference type="EMBL" id="KAL2098781.1"/>
    </source>
</evidence>
<dbReference type="PRINTS" id="PR01101">
    <property type="entry name" value="5HTRECEPTOR"/>
</dbReference>
<dbReference type="PANTHER" id="PTHR24248:SF191">
    <property type="entry name" value="5-HYDROXYTRYPTAMINE RECEPTOR 1A"/>
    <property type="match status" value="1"/>
</dbReference>
<organism evidence="14 15">
    <name type="scientific">Coilia grayii</name>
    <name type="common">Gray's grenadier anchovy</name>
    <dbReference type="NCBI Taxonomy" id="363190"/>
    <lineage>
        <taxon>Eukaryota</taxon>
        <taxon>Metazoa</taxon>
        <taxon>Chordata</taxon>
        <taxon>Craniata</taxon>
        <taxon>Vertebrata</taxon>
        <taxon>Euteleostomi</taxon>
        <taxon>Actinopterygii</taxon>
        <taxon>Neopterygii</taxon>
        <taxon>Teleostei</taxon>
        <taxon>Clupei</taxon>
        <taxon>Clupeiformes</taxon>
        <taxon>Clupeoidei</taxon>
        <taxon>Engraulidae</taxon>
        <taxon>Coilinae</taxon>
        <taxon>Coilia</taxon>
    </lineage>
</organism>
<dbReference type="GO" id="GO:0071875">
    <property type="term" value="P:adrenergic receptor signaling pathway"/>
    <property type="evidence" value="ECO:0007669"/>
    <property type="project" value="UniProtKB-ARBA"/>
</dbReference>
<dbReference type="SUPFAM" id="SSF81321">
    <property type="entry name" value="Family A G protein-coupled receptor-like"/>
    <property type="match status" value="1"/>
</dbReference>
<evidence type="ECO:0000256" key="6">
    <source>
        <dbReference type="ARBA" id="ARBA00023136"/>
    </source>
</evidence>
<reference evidence="14 15" key="1">
    <citation type="submission" date="2024-09" db="EMBL/GenBank/DDBJ databases">
        <title>A chromosome-level genome assembly of Gray's grenadier anchovy, Coilia grayii.</title>
        <authorList>
            <person name="Fu Z."/>
        </authorList>
    </citation>
    <scope>NUCLEOTIDE SEQUENCE [LARGE SCALE GENOMIC DNA]</scope>
    <source>
        <strain evidence="14">G4</strain>
        <tissue evidence="14">Muscle</tissue>
    </source>
</reference>
<feature type="transmembrane region" description="Helical" evidence="12">
    <location>
        <begin position="95"/>
        <end position="116"/>
    </location>
</feature>
<evidence type="ECO:0000256" key="8">
    <source>
        <dbReference type="ARBA" id="ARBA00023170"/>
    </source>
</evidence>
<keyword evidence="10 11" id="KW-0807">Transducer</keyword>
<dbReference type="GO" id="GO:0005886">
    <property type="term" value="C:plasma membrane"/>
    <property type="evidence" value="ECO:0007669"/>
    <property type="project" value="UniProtKB-SubCell"/>
</dbReference>